<dbReference type="AlphaFoldDB" id="A0A933W144"/>
<dbReference type="Proteomes" id="UP000782519">
    <property type="component" value="Unassembled WGS sequence"/>
</dbReference>
<comment type="caution">
    <text evidence="2">The sequence shown here is derived from an EMBL/GenBank/DDBJ whole genome shotgun (WGS) entry which is preliminary data.</text>
</comment>
<evidence type="ECO:0008006" key="4">
    <source>
        <dbReference type="Google" id="ProtNLM"/>
    </source>
</evidence>
<evidence type="ECO:0000313" key="2">
    <source>
        <dbReference type="EMBL" id="MBI5130101.1"/>
    </source>
</evidence>
<evidence type="ECO:0000313" key="3">
    <source>
        <dbReference type="Proteomes" id="UP000782519"/>
    </source>
</evidence>
<reference evidence="2" key="1">
    <citation type="submission" date="2020-07" db="EMBL/GenBank/DDBJ databases">
        <title>Huge and variable diversity of episymbiotic CPR bacteria and DPANN archaea in groundwater ecosystems.</title>
        <authorList>
            <person name="He C.Y."/>
            <person name="Keren R."/>
            <person name="Whittaker M."/>
            <person name="Farag I.F."/>
            <person name="Doudna J."/>
            <person name="Cate J.H.D."/>
            <person name="Banfield J.F."/>
        </authorList>
    </citation>
    <scope>NUCLEOTIDE SEQUENCE</scope>
    <source>
        <strain evidence="2">NC_groundwater_1818_Pr3_B-0.1um_66_35</strain>
    </source>
</reference>
<organism evidence="2 3">
    <name type="scientific">Rhodopseudomonas palustris</name>
    <dbReference type="NCBI Taxonomy" id="1076"/>
    <lineage>
        <taxon>Bacteria</taxon>
        <taxon>Pseudomonadati</taxon>
        <taxon>Pseudomonadota</taxon>
        <taxon>Alphaproteobacteria</taxon>
        <taxon>Hyphomicrobiales</taxon>
        <taxon>Nitrobacteraceae</taxon>
        <taxon>Rhodopseudomonas</taxon>
    </lineage>
</organism>
<feature type="compositionally biased region" description="Low complexity" evidence="1">
    <location>
        <begin position="1"/>
        <end position="16"/>
    </location>
</feature>
<sequence>MALTLTSLLGSGAALAQERGSEAQREACTPDAFRLCSQFIPDASRIETCLRDAGPRLSPACYVVFNPPQEQRAPVRTVRRQVQPQPQFREIDDE</sequence>
<feature type="compositionally biased region" description="Low complexity" evidence="1">
    <location>
        <begin position="71"/>
        <end position="88"/>
    </location>
</feature>
<evidence type="ECO:0000256" key="1">
    <source>
        <dbReference type="SAM" id="MobiDB-lite"/>
    </source>
</evidence>
<name>A0A933W144_RHOPL</name>
<protein>
    <recommendedName>
        <fullName evidence="4">Cysteine rich repeat-containing protein</fullName>
    </recommendedName>
</protein>
<feature type="region of interest" description="Disordered" evidence="1">
    <location>
        <begin position="71"/>
        <end position="94"/>
    </location>
</feature>
<proteinExistence type="predicted"/>
<accession>A0A933W144</accession>
<gene>
    <name evidence="2" type="ORF">HZA66_11720</name>
</gene>
<feature type="region of interest" description="Disordered" evidence="1">
    <location>
        <begin position="1"/>
        <end position="23"/>
    </location>
</feature>
<dbReference type="EMBL" id="JACRJB010000031">
    <property type="protein sequence ID" value="MBI5130101.1"/>
    <property type="molecule type" value="Genomic_DNA"/>
</dbReference>